<sequence length="43" mass="4644">MIFHACSMVLQGGTFTCVAYLVSQRSFAANPARQGARLALAER</sequence>
<organism evidence="1 2">
    <name type="scientific">Marinobacterium lacunae</name>
    <dbReference type="NCBI Taxonomy" id="1232683"/>
    <lineage>
        <taxon>Bacteria</taxon>
        <taxon>Pseudomonadati</taxon>
        <taxon>Pseudomonadota</taxon>
        <taxon>Gammaproteobacteria</taxon>
        <taxon>Oceanospirillales</taxon>
        <taxon>Oceanospirillaceae</taxon>
        <taxon>Marinobacterium</taxon>
    </lineage>
</organism>
<dbReference type="STRING" id="1232683.ADIMK_0119"/>
<comment type="caution">
    <text evidence="1">The sequence shown here is derived from an EMBL/GenBank/DDBJ whole genome shotgun (WGS) entry which is preliminary data.</text>
</comment>
<name>A0A081G492_9GAMM</name>
<protein>
    <submittedName>
        <fullName evidence="1">Uncharacterized protein</fullName>
    </submittedName>
</protein>
<evidence type="ECO:0000313" key="2">
    <source>
        <dbReference type="Proteomes" id="UP000028252"/>
    </source>
</evidence>
<proteinExistence type="predicted"/>
<evidence type="ECO:0000313" key="1">
    <source>
        <dbReference type="EMBL" id="KEA65597.1"/>
    </source>
</evidence>
<accession>A0A081G492</accession>
<dbReference type="Proteomes" id="UP000028252">
    <property type="component" value="Unassembled WGS sequence"/>
</dbReference>
<keyword evidence="2" id="KW-1185">Reference proteome</keyword>
<dbReference type="RefSeq" id="WP_255344255.1">
    <property type="nucleotide sequence ID" value="NZ_JMQN01000007.1"/>
</dbReference>
<dbReference type="AlphaFoldDB" id="A0A081G492"/>
<reference evidence="1 2" key="1">
    <citation type="submission" date="2014-04" db="EMBL/GenBank/DDBJ databases">
        <title>Marinobacterium kochiensis sp. nov., isolated from sediment sample collected from Kochi backwaters in Kerala, India.</title>
        <authorList>
            <person name="Singh A."/>
            <person name="Pinnaka A.K."/>
        </authorList>
    </citation>
    <scope>NUCLEOTIDE SEQUENCE [LARGE SCALE GENOMIC DNA]</scope>
    <source>
        <strain evidence="1 2">AK27</strain>
    </source>
</reference>
<dbReference type="EMBL" id="JMQN01000007">
    <property type="protein sequence ID" value="KEA65597.1"/>
    <property type="molecule type" value="Genomic_DNA"/>
</dbReference>
<gene>
    <name evidence="1" type="ORF">ADIMK_0119</name>
</gene>